<organism evidence="1 2">
    <name type="scientific">Bailinhaonella thermotolerans</name>
    <dbReference type="NCBI Taxonomy" id="1070861"/>
    <lineage>
        <taxon>Bacteria</taxon>
        <taxon>Bacillati</taxon>
        <taxon>Actinomycetota</taxon>
        <taxon>Actinomycetes</taxon>
        <taxon>Streptosporangiales</taxon>
        <taxon>Streptosporangiaceae</taxon>
        <taxon>Bailinhaonella</taxon>
    </lineage>
</organism>
<accession>A0A3A4A198</accession>
<reference evidence="1 2" key="1">
    <citation type="submission" date="2018-09" db="EMBL/GenBank/DDBJ databases">
        <title>YIM 75507 draft genome.</title>
        <authorList>
            <person name="Tang S."/>
            <person name="Feng Y."/>
        </authorList>
    </citation>
    <scope>NUCLEOTIDE SEQUENCE [LARGE SCALE GENOMIC DNA]</scope>
    <source>
        <strain evidence="1 2">YIM 75507</strain>
    </source>
</reference>
<dbReference type="Proteomes" id="UP000265768">
    <property type="component" value="Unassembled WGS sequence"/>
</dbReference>
<sequence>MLVMSESRRGRRRKGGERLSIRFSDRELVAEIDAWCKARDLAFSDYVGQLVGDLHAGPGLPRPATAQILAVAGAGGGIARSVRFADAALLAQVRELAAQLGVPAGRYVDYLVQTLLRPEAARRAMSVVPAGVQDVLAFDAPTKKQSAA</sequence>
<protein>
    <submittedName>
        <fullName evidence="1">Uncharacterized protein</fullName>
    </submittedName>
</protein>
<dbReference type="AlphaFoldDB" id="A0A3A4A198"/>
<evidence type="ECO:0000313" key="2">
    <source>
        <dbReference type="Proteomes" id="UP000265768"/>
    </source>
</evidence>
<proteinExistence type="predicted"/>
<keyword evidence="2" id="KW-1185">Reference proteome</keyword>
<gene>
    <name evidence="1" type="ORF">D5H75_38050</name>
</gene>
<name>A0A3A4A198_9ACTN</name>
<dbReference type="EMBL" id="QZEY01000027">
    <property type="protein sequence ID" value="RJL21022.1"/>
    <property type="molecule type" value="Genomic_DNA"/>
</dbReference>
<comment type="caution">
    <text evidence="1">The sequence shown here is derived from an EMBL/GenBank/DDBJ whole genome shotgun (WGS) entry which is preliminary data.</text>
</comment>
<evidence type="ECO:0000313" key="1">
    <source>
        <dbReference type="EMBL" id="RJL21022.1"/>
    </source>
</evidence>